<evidence type="ECO:0000313" key="1">
    <source>
        <dbReference type="EMBL" id="GAH07039.1"/>
    </source>
</evidence>
<name>X1DPY9_9ZZZZ</name>
<dbReference type="AlphaFoldDB" id="X1DPY9"/>
<comment type="caution">
    <text evidence="1">The sequence shown here is derived from an EMBL/GenBank/DDBJ whole genome shotgun (WGS) entry which is preliminary data.</text>
</comment>
<dbReference type="EMBL" id="BART01038716">
    <property type="protein sequence ID" value="GAH07039.1"/>
    <property type="molecule type" value="Genomic_DNA"/>
</dbReference>
<sequence length="61" mass="6328">ECYINHFNAIVECSLCKAAPKLLAALREISDAEDVRATCGSGYDGNVDGIAKAAIEAAEGV</sequence>
<feature type="non-terminal residue" evidence="1">
    <location>
        <position position="1"/>
    </location>
</feature>
<gene>
    <name evidence="1" type="ORF">S01H4_64050</name>
</gene>
<accession>X1DPY9</accession>
<protein>
    <submittedName>
        <fullName evidence="1">Uncharacterized protein</fullName>
    </submittedName>
</protein>
<proteinExistence type="predicted"/>
<reference evidence="1" key="1">
    <citation type="journal article" date="2014" name="Front. Microbiol.">
        <title>High frequency of phylogenetically diverse reductive dehalogenase-homologous genes in deep subseafloor sedimentary metagenomes.</title>
        <authorList>
            <person name="Kawai M."/>
            <person name="Futagami T."/>
            <person name="Toyoda A."/>
            <person name="Takaki Y."/>
            <person name="Nishi S."/>
            <person name="Hori S."/>
            <person name="Arai W."/>
            <person name="Tsubouchi T."/>
            <person name="Morono Y."/>
            <person name="Uchiyama I."/>
            <person name="Ito T."/>
            <person name="Fujiyama A."/>
            <person name="Inagaki F."/>
            <person name="Takami H."/>
        </authorList>
    </citation>
    <scope>NUCLEOTIDE SEQUENCE</scope>
    <source>
        <strain evidence="1">Expedition CK06-06</strain>
    </source>
</reference>
<organism evidence="1">
    <name type="scientific">marine sediment metagenome</name>
    <dbReference type="NCBI Taxonomy" id="412755"/>
    <lineage>
        <taxon>unclassified sequences</taxon>
        <taxon>metagenomes</taxon>
        <taxon>ecological metagenomes</taxon>
    </lineage>
</organism>